<dbReference type="SMART" id="SM00352">
    <property type="entry name" value="POU"/>
    <property type="match status" value="1"/>
</dbReference>
<feature type="compositionally biased region" description="Polar residues" evidence="4">
    <location>
        <begin position="119"/>
        <end position="128"/>
    </location>
</feature>
<dbReference type="AlphaFoldDB" id="A0A3P7J3R4"/>
<keyword evidence="3" id="KW-0539">Nucleus</keyword>
<protein>
    <recommendedName>
        <fullName evidence="5">POU-specific domain-containing protein</fullName>
    </recommendedName>
</protein>
<dbReference type="Proteomes" id="UP000270094">
    <property type="component" value="Unassembled WGS sequence"/>
</dbReference>
<organism evidence="6 7">
    <name type="scientific">Strongylus vulgaris</name>
    <name type="common">Blood worm</name>
    <dbReference type="NCBI Taxonomy" id="40348"/>
    <lineage>
        <taxon>Eukaryota</taxon>
        <taxon>Metazoa</taxon>
        <taxon>Ecdysozoa</taxon>
        <taxon>Nematoda</taxon>
        <taxon>Chromadorea</taxon>
        <taxon>Rhabditida</taxon>
        <taxon>Rhabditina</taxon>
        <taxon>Rhabditomorpha</taxon>
        <taxon>Strongyloidea</taxon>
        <taxon>Strongylidae</taxon>
        <taxon>Strongylus</taxon>
    </lineage>
</organism>
<dbReference type="InterPro" id="IPR050255">
    <property type="entry name" value="POU_domain_TF"/>
</dbReference>
<accession>A0A3P7J3R4</accession>
<proteinExistence type="predicted"/>
<dbReference type="InterPro" id="IPR000327">
    <property type="entry name" value="POU_dom"/>
</dbReference>
<evidence type="ECO:0000313" key="7">
    <source>
        <dbReference type="Proteomes" id="UP000270094"/>
    </source>
</evidence>
<dbReference type="GO" id="GO:0000981">
    <property type="term" value="F:DNA-binding transcription factor activity, RNA polymerase II-specific"/>
    <property type="evidence" value="ECO:0007669"/>
    <property type="project" value="TreeGrafter"/>
</dbReference>
<keyword evidence="2" id="KW-0371">Homeobox</keyword>
<dbReference type="EMBL" id="UYYB01094457">
    <property type="protein sequence ID" value="VDM74369.1"/>
    <property type="molecule type" value="Genomic_DNA"/>
</dbReference>
<dbReference type="PANTHER" id="PTHR11636">
    <property type="entry name" value="POU DOMAIN"/>
    <property type="match status" value="1"/>
</dbReference>
<evidence type="ECO:0000313" key="6">
    <source>
        <dbReference type="EMBL" id="VDM74369.1"/>
    </source>
</evidence>
<dbReference type="OrthoDB" id="6358449at2759"/>
<dbReference type="InterPro" id="IPR010982">
    <property type="entry name" value="Lambda_DNA-bd_dom_sf"/>
</dbReference>
<feature type="compositionally biased region" description="Low complexity" evidence="4">
    <location>
        <begin position="102"/>
        <end position="118"/>
    </location>
</feature>
<name>A0A3P7J3R4_STRVU</name>
<sequence length="304" mass="32717">MKNSVLGNPALTLATTQLLSEQARLAALTSIPSSCATDGSCDPQAGEFNIFQDAVNVLATRTTTSSYKTSTDANSVLSSFISKLLADSSNEGKNGLNRAKPSSSSATSSLTSASMSVSNTPKPTVISPSESTNGVILQQESTCDLTPENHGNARKGQILDLCMEQPLKKLSKGQSPTLLNSLSLTSRPVNQWSTADVDASTSNVQNSRPEIDDLESFAQHFKKQRIKLGLWSLSYTQGDVGLALGRKYGTDFSQTTISRFEVGCVESSNRFFPNIKLQIGAKIWRQWSWPLRLPSVSLLSGFIV</sequence>
<dbReference type="Pfam" id="PF00157">
    <property type="entry name" value="Pou"/>
    <property type="match status" value="1"/>
</dbReference>
<evidence type="ECO:0000256" key="3">
    <source>
        <dbReference type="ARBA" id="ARBA00023242"/>
    </source>
</evidence>
<dbReference type="Gene3D" id="1.10.260.40">
    <property type="entry name" value="lambda repressor-like DNA-binding domains"/>
    <property type="match status" value="1"/>
</dbReference>
<dbReference type="GO" id="GO:0005634">
    <property type="term" value="C:nucleus"/>
    <property type="evidence" value="ECO:0007669"/>
    <property type="project" value="UniProtKB-ARBA"/>
</dbReference>
<dbReference type="PANTHER" id="PTHR11636:SF137">
    <property type="entry name" value="HOMEOBOX PROTEIN CEH-18"/>
    <property type="match status" value="1"/>
</dbReference>
<gene>
    <name evidence="6" type="ORF">SVUK_LOCUS9367</name>
</gene>
<dbReference type="GO" id="GO:0000978">
    <property type="term" value="F:RNA polymerase II cis-regulatory region sequence-specific DNA binding"/>
    <property type="evidence" value="ECO:0007669"/>
    <property type="project" value="TreeGrafter"/>
</dbReference>
<evidence type="ECO:0000256" key="4">
    <source>
        <dbReference type="SAM" id="MobiDB-lite"/>
    </source>
</evidence>
<keyword evidence="7" id="KW-1185">Reference proteome</keyword>
<feature type="region of interest" description="Disordered" evidence="4">
    <location>
        <begin position="91"/>
        <end position="128"/>
    </location>
</feature>
<reference evidence="6 7" key="1">
    <citation type="submission" date="2018-11" db="EMBL/GenBank/DDBJ databases">
        <authorList>
            <consortium name="Pathogen Informatics"/>
        </authorList>
    </citation>
    <scope>NUCLEOTIDE SEQUENCE [LARGE SCALE GENOMIC DNA]</scope>
</reference>
<feature type="domain" description="POU-specific" evidence="5">
    <location>
        <begin position="206"/>
        <end position="285"/>
    </location>
</feature>
<evidence type="ECO:0000259" key="5">
    <source>
        <dbReference type="PROSITE" id="PS51179"/>
    </source>
</evidence>
<dbReference type="PROSITE" id="PS51179">
    <property type="entry name" value="POU_3"/>
    <property type="match status" value="1"/>
</dbReference>
<evidence type="ECO:0000256" key="2">
    <source>
        <dbReference type="ARBA" id="ARBA00023155"/>
    </source>
</evidence>
<evidence type="ECO:0000256" key="1">
    <source>
        <dbReference type="ARBA" id="ARBA00023125"/>
    </source>
</evidence>
<keyword evidence="1" id="KW-0238">DNA-binding</keyword>
<dbReference type="SUPFAM" id="SSF47413">
    <property type="entry name" value="lambda repressor-like DNA-binding domains"/>
    <property type="match status" value="1"/>
</dbReference>